<dbReference type="PANTHER" id="PTHR33755:SF8">
    <property type="entry name" value="TOXIN PARE2"/>
    <property type="match status" value="1"/>
</dbReference>
<dbReference type="AlphaFoldDB" id="A0A5B1LNP8"/>
<evidence type="ECO:0000256" key="1">
    <source>
        <dbReference type="ARBA" id="ARBA00006226"/>
    </source>
</evidence>
<dbReference type="Proteomes" id="UP000325003">
    <property type="component" value="Unassembled WGS sequence"/>
</dbReference>
<dbReference type="PANTHER" id="PTHR33755">
    <property type="entry name" value="TOXIN PARE1-RELATED"/>
    <property type="match status" value="1"/>
</dbReference>
<dbReference type="InterPro" id="IPR007712">
    <property type="entry name" value="RelE/ParE_toxin"/>
</dbReference>
<dbReference type="Pfam" id="PF05016">
    <property type="entry name" value="ParE_toxin"/>
    <property type="match status" value="1"/>
</dbReference>
<reference evidence="3 4" key="1">
    <citation type="submission" date="2019-09" db="EMBL/GenBank/DDBJ databases">
        <title>Nocardioides panacisoli sp. nov., isolated from the soil of a ginseng field.</title>
        <authorList>
            <person name="Cho C."/>
        </authorList>
    </citation>
    <scope>NUCLEOTIDE SEQUENCE [LARGE SCALE GENOMIC DNA]</scope>
    <source>
        <strain evidence="3 4">BN130099</strain>
    </source>
</reference>
<protein>
    <submittedName>
        <fullName evidence="3">Type II toxin-antitoxin system RelE/ParE family toxin</fullName>
    </submittedName>
</protein>
<sequence length="99" mass="11310">MRVRFTDRAVADIVEARDHYDVIDPILGAGFLRELDVYIERLTLFPNASAPVQDLPGVRRGRLRRFPYGIFHRVVESDGEVVVLRVLHASRHTDLADDV</sequence>
<name>A0A5B1LNP8_9ACTN</name>
<evidence type="ECO:0000313" key="4">
    <source>
        <dbReference type="Proteomes" id="UP000325003"/>
    </source>
</evidence>
<organism evidence="3 4">
    <name type="scientific">Nocardioides humilatus</name>
    <dbReference type="NCBI Taxonomy" id="2607660"/>
    <lineage>
        <taxon>Bacteria</taxon>
        <taxon>Bacillati</taxon>
        <taxon>Actinomycetota</taxon>
        <taxon>Actinomycetes</taxon>
        <taxon>Propionibacteriales</taxon>
        <taxon>Nocardioidaceae</taxon>
        <taxon>Nocardioides</taxon>
    </lineage>
</organism>
<dbReference type="RefSeq" id="WP_149726687.1">
    <property type="nucleotide sequence ID" value="NZ_VUJV01000001.1"/>
</dbReference>
<accession>A0A5B1LNP8</accession>
<keyword evidence="2" id="KW-1277">Toxin-antitoxin system</keyword>
<dbReference type="InterPro" id="IPR035093">
    <property type="entry name" value="RelE/ParE_toxin_dom_sf"/>
</dbReference>
<keyword evidence="4" id="KW-1185">Reference proteome</keyword>
<dbReference type="Gene3D" id="3.30.2310.20">
    <property type="entry name" value="RelE-like"/>
    <property type="match status" value="1"/>
</dbReference>
<evidence type="ECO:0000313" key="3">
    <source>
        <dbReference type="EMBL" id="KAA1421227.1"/>
    </source>
</evidence>
<comment type="caution">
    <text evidence="3">The sequence shown here is derived from an EMBL/GenBank/DDBJ whole genome shotgun (WGS) entry which is preliminary data.</text>
</comment>
<proteinExistence type="inferred from homology"/>
<dbReference type="EMBL" id="VUJV01000001">
    <property type="protein sequence ID" value="KAA1421227.1"/>
    <property type="molecule type" value="Genomic_DNA"/>
</dbReference>
<comment type="similarity">
    <text evidence="1">Belongs to the RelE toxin family.</text>
</comment>
<gene>
    <name evidence="3" type="ORF">F0U44_02645</name>
</gene>
<reference evidence="3 4" key="2">
    <citation type="submission" date="2019-09" db="EMBL/GenBank/DDBJ databases">
        <authorList>
            <person name="Jin C."/>
        </authorList>
    </citation>
    <scope>NUCLEOTIDE SEQUENCE [LARGE SCALE GENOMIC DNA]</scope>
    <source>
        <strain evidence="3 4">BN130099</strain>
    </source>
</reference>
<dbReference type="InterPro" id="IPR051803">
    <property type="entry name" value="TA_system_RelE-like_toxin"/>
</dbReference>
<evidence type="ECO:0000256" key="2">
    <source>
        <dbReference type="ARBA" id="ARBA00022649"/>
    </source>
</evidence>